<dbReference type="PROSITE" id="PS51318">
    <property type="entry name" value="TAT"/>
    <property type="match status" value="1"/>
</dbReference>
<feature type="chain" id="PRO_5039169878" evidence="1">
    <location>
        <begin position="35"/>
        <end position="538"/>
    </location>
</feature>
<dbReference type="PIRSF" id="PIRSF002741">
    <property type="entry name" value="MppA"/>
    <property type="match status" value="1"/>
</dbReference>
<evidence type="ECO:0000313" key="3">
    <source>
        <dbReference type="EMBL" id="RXW31107.1"/>
    </source>
</evidence>
<dbReference type="RefSeq" id="WP_129459813.1">
    <property type="nucleotide sequence ID" value="NZ_PPCV01000014.1"/>
</dbReference>
<keyword evidence="1" id="KW-0732">Signal</keyword>
<dbReference type="Gene3D" id="3.10.105.10">
    <property type="entry name" value="Dipeptide-binding Protein, Domain 3"/>
    <property type="match status" value="1"/>
</dbReference>
<dbReference type="PANTHER" id="PTHR30290">
    <property type="entry name" value="PERIPLASMIC BINDING COMPONENT OF ABC TRANSPORTER"/>
    <property type="match status" value="1"/>
</dbReference>
<sequence>MENGSLATTRRGFLKLTGAIGAAAALAGSLSACGTTPAQRTAAPGGATASAKSDGTITAAISYELGTNGFDPMTTSAALTVAANWHTMEGLTEILPSGKRDVYAALAKELPVKVDDTTYEATLRDGAVFHNGSPVTTDDVVYSFERVLDPNNKSLYRQFIPFISSVTAKDDKTVTIKLSYPVSLVAERVAVVKIVPKAVASADAKAFDANPVGTGPYKMTDNSATSKEIKFERNEAYTGPRPALAKEMTWKIMPDDATRTNALTSKAVQAMDLVPDLSIGTLQQSATVAAEQGFSLLFAMFNMGAAPFNDVKNRQAFFYALDMPKMIQTAYLGNATPATSFVQETHPDYQKASTVYTYDAEKAKALLAETGLKSFRLLCTDHGWVKKITPLIKEALEAVGLSVDFTEKKSADVYNTIDGKPDAFDVVVAPGDPSVFGNDPDLLMRWWFAGDVWTDSRMHWKGSDSYNQMQTLLNDGLKQESAEQKATWGKAFNLLSDEIPLYPLFHRKTTSGYDKTTLVDFKPIALTGLDFLDTGSTK</sequence>
<dbReference type="GO" id="GO:0043190">
    <property type="term" value="C:ATP-binding cassette (ABC) transporter complex"/>
    <property type="evidence" value="ECO:0007669"/>
    <property type="project" value="InterPro"/>
</dbReference>
<keyword evidence="4" id="KW-1185">Reference proteome</keyword>
<dbReference type="InterPro" id="IPR019546">
    <property type="entry name" value="TAT_signal_bac_arc"/>
</dbReference>
<dbReference type="GO" id="GO:0042597">
    <property type="term" value="C:periplasmic space"/>
    <property type="evidence" value="ECO:0007669"/>
    <property type="project" value="UniProtKB-ARBA"/>
</dbReference>
<dbReference type="InterPro" id="IPR006311">
    <property type="entry name" value="TAT_signal"/>
</dbReference>
<dbReference type="AlphaFoldDB" id="A0A4Q2ECI4"/>
<dbReference type="Proteomes" id="UP000290624">
    <property type="component" value="Unassembled WGS sequence"/>
</dbReference>
<dbReference type="InterPro" id="IPR000914">
    <property type="entry name" value="SBP_5_dom"/>
</dbReference>
<organism evidence="3 4">
    <name type="scientific">Propioniciclava flava</name>
    <dbReference type="NCBI Taxonomy" id="2072026"/>
    <lineage>
        <taxon>Bacteria</taxon>
        <taxon>Bacillati</taxon>
        <taxon>Actinomycetota</taxon>
        <taxon>Actinomycetes</taxon>
        <taxon>Propionibacteriales</taxon>
        <taxon>Propionibacteriaceae</taxon>
        <taxon>Propioniciclava</taxon>
    </lineage>
</organism>
<name>A0A4Q2ECI4_9ACTN</name>
<reference evidence="3 4" key="1">
    <citation type="submission" date="2018-01" db="EMBL/GenBank/DDBJ databases">
        <title>Lactibacter flavus gen. nov., sp. nov., a novel bacterium of the family Propionibacteriaceae isolated from raw milk and dairy products.</title>
        <authorList>
            <person name="Wenning M."/>
            <person name="Breitenwieser F."/>
            <person name="Huptas C."/>
            <person name="von Neubeck M."/>
            <person name="Busse H.-J."/>
            <person name="Scherer S."/>
        </authorList>
    </citation>
    <scope>NUCLEOTIDE SEQUENCE [LARGE SCALE GENOMIC DNA]</scope>
    <source>
        <strain evidence="3 4">VG341</strain>
    </source>
</reference>
<dbReference type="SUPFAM" id="SSF53850">
    <property type="entry name" value="Periplasmic binding protein-like II"/>
    <property type="match status" value="1"/>
</dbReference>
<feature type="signal peptide" evidence="1">
    <location>
        <begin position="1"/>
        <end position="34"/>
    </location>
</feature>
<protein>
    <submittedName>
        <fullName evidence="3">ABC transporter substrate-binding protein</fullName>
    </submittedName>
</protein>
<dbReference type="OrthoDB" id="9796817at2"/>
<accession>A0A4Q2ECI4</accession>
<dbReference type="Gene3D" id="3.40.190.10">
    <property type="entry name" value="Periplasmic binding protein-like II"/>
    <property type="match status" value="1"/>
</dbReference>
<dbReference type="Pfam" id="PF00496">
    <property type="entry name" value="SBP_bac_5"/>
    <property type="match status" value="1"/>
</dbReference>
<dbReference type="InterPro" id="IPR030678">
    <property type="entry name" value="Peptide/Ni-bd"/>
</dbReference>
<evidence type="ECO:0000313" key="4">
    <source>
        <dbReference type="Proteomes" id="UP000290624"/>
    </source>
</evidence>
<dbReference type="CDD" id="cd00995">
    <property type="entry name" value="PBP2_NikA_DppA_OppA_like"/>
    <property type="match status" value="1"/>
</dbReference>
<comment type="caution">
    <text evidence="3">The sequence shown here is derived from an EMBL/GenBank/DDBJ whole genome shotgun (WGS) entry which is preliminary data.</text>
</comment>
<dbReference type="GO" id="GO:0015833">
    <property type="term" value="P:peptide transport"/>
    <property type="evidence" value="ECO:0007669"/>
    <property type="project" value="TreeGrafter"/>
</dbReference>
<dbReference type="NCBIfam" id="TIGR01409">
    <property type="entry name" value="TAT_signal_seq"/>
    <property type="match status" value="1"/>
</dbReference>
<feature type="domain" description="Solute-binding protein family 5" evidence="2">
    <location>
        <begin position="102"/>
        <end position="462"/>
    </location>
</feature>
<gene>
    <name evidence="3" type="ORF">C1706_13840</name>
</gene>
<dbReference type="GO" id="GO:1904680">
    <property type="term" value="F:peptide transmembrane transporter activity"/>
    <property type="evidence" value="ECO:0007669"/>
    <property type="project" value="TreeGrafter"/>
</dbReference>
<dbReference type="EMBL" id="PPCV01000014">
    <property type="protein sequence ID" value="RXW31107.1"/>
    <property type="molecule type" value="Genomic_DNA"/>
</dbReference>
<evidence type="ECO:0000259" key="2">
    <source>
        <dbReference type="Pfam" id="PF00496"/>
    </source>
</evidence>
<evidence type="ECO:0000256" key="1">
    <source>
        <dbReference type="SAM" id="SignalP"/>
    </source>
</evidence>
<dbReference type="InterPro" id="IPR039424">
    <property type="entry name" value="SBP_5"/>
</dbReference>
<proteinExistence type="predicted"/>